<organism evidence="2 3">
    <name type="scientific">Candidatus Desulfaltia bathyphila</name>
    <dbReference type="NCBI Taxonomy" id="2841697"/>
    <lineage>
        <taxon>Bacteria</taxon>
        <taxon>Pseudomonadati</taxon>
        <taxon>Thermodesulfobacteriota</taxon>
        <taxon>Desulfobacteria</taxon>
        <taxon>Desulfobacterales</taxon>
        <taxon>Desulfobacterales incertae sedis</taxon>
        <taxon>Candidatus Desulfaltia</taxon>
    </lineage>
</organism>
<accession>A0A8J6N4L0</accession>
<keyword evidence="1" id="KW-1133">Transmembrane helix</keyword>
<keyword evidence="1" id="KW-0472">Membrane</keyword>
<dbReference type="Proteomes" id="UP000603545">
    <property type="component" value="Unassembled WGS sequence"/>
</dbReference>
<evidence type="ECO:0000313" key="3">
    <source>
        <dbReference type="Proteomes" id="UP000603545"/>
    </source>
</evidence>
<comment type="caution">
    <text evidence="2">The sequence shown here is derived from an EMBL/GenBank/DDBJ whole genome shotgun (WGS) entry which is preliminary data.</text>
</comment>
<dbReference type="AlphaFoldDB" id="A0A8J6N4L0"/>
<evidence type="ECO:0000256" key="1">
    <source>
        <dbReference type="SAM" id="Phobius"/>
    </source>
</evidence>
<reference evidence="2 3" key="1">
    <citation type="submission" date="2020-08" db="EMBL/GenBank/DDBJ databases">
        <title>Bridging the membrane lipid divide: bacteria of the FCB group superphylum have the potential to synthesize archaeal ether lipids.</title>
        <authorList>
            <person name="Villanueva L."/>
            <person name="Von Meijenfeldt F.A.B."/>
            <person name="Westbye A.B."/>
            <person name="Yadav S."/>
            <person name="Hopmans E.C."/>
            <person name="Dutilh B.E."/>
            <person name="Sinninghe Damste J.S."/>
        </authorList>
    </citation>
    <scope>NUCLEOTIDE SEQUENCE [LARGE SCALE GENOMIC DNA]</scope>
    <source>
        <strain evidence="2">NIOZ-UU82</strain>
    </source>
</reference>
<sequence>MLWWIIGILIISAIIYFLYNIISPTYAERDLIRTNVKSYLKARSASKSHEEAIDYVLWSRYPLSEEPRQKVSDYFMKSLASGDNEFEQLKKLVYSIYNYEVLGGGHEIEIKDVYGVIHKSKYAEIEDVINKINKKYQIIL</sequence>
<proteinExistence type="predicted"/>
<evidence type="ECO:0000313" key="2">
    <source>
        <dbReference type="EMBL" id="MBC8200154.1"/>
    </source>
</evidence>
<feature type="transmembrane region" description="Helical" evidence="1">
    <location>
        <begin position="6"/>
        <end position="27"/>
    </location>
</feature>
<protein>
    <submittedName>
        <fullName evidence="2">Uncharacterized protein</fullName>
    </submittedName>
</protein>
<dbReference type="EMBL" id="JACNLL010000080">
    <property type="protein sequence ID" value="MBC8200154.1"/>
    <property type="molecule type" value="Genomic_DNA"/>
</dbReference>
<name>A0A8J6N4L0_9BACT</name>
<gene>
    <name evidence="2" type="ORF">H8E80_08970</name>
</gene>
<keyword evidence="1" id="KW-0812">Transmembrane</keyword>